<dbReference type="EMBL" id="GECU01006970">
    <property type="protein sequence ID" value="JAT00737.1"/>
    <property type="molecule type" value="Transcribed_RNA"/>
</dbReference>
<dbReference type="SMART" id="SM00587">
    <property type="entry name" value="CHK"/>
    <property type="match status" value="1"/>
</dbReference>
<protein>
    <recommendedName>
        <fullName evidence="1">CHK kinase-like domain-containing protein</fullName>
    </recommendedName>
</protein>
<sequence>MAIYPPWLDKSFYVSILQSDEDARGGHSPVYVISCKVQPAVDSSCHYMSTIERVLVEYCVSSNNNIKTRSFLIKAPLANSNINESILIDNEILMYDEIIPKILEIAQLEVAPKRYISPLTEVLVMDDLKEAGYMMCDSIKRLDYKHAKAVLVTLAKFHAASVAIKRDHPEAMERNGVETVYTHDPRYAERFKPRILMRLYGLAKVLQTIKGCEKFGDILIGAEEVFWDLIAETFKPNSKLNVLNHGDFWTNNMLFKYDSAGFISDVKLIDYQMRRYCSPAIDLLYLFFTSADDGVRMRMYELLEMYRHTLNSSLAELGCPQRLSRNDLKEDISKCSPLILLICLYLPVIFPDPDNHFDVSKVEASEESMTSLDFDVNPILLPFKNKYFRTALPEMCKELETMKIFKILMRNKKHKKKH</sequence>
<name>A0A1B6J4R7_9HEMI</name>
<dbReference type="PANTHER" id="PTHR11012:SF56">
    <property type="entry name" value="CHK KINASE-LIKE DOMAIN-CONTAINING PROTEIN-RELATED"/>
    <property type="match status" value="1"/>
</dbReference>
<organism evidence="2">
    <name type="scientific">Homalodisca liturata</name>
    <dbReference type="NCBI Taxonomy" id="320908"/>
    <lineage>
        <taxon>Eukaryota</taxon>
        <taxon>Metazoa</taxon>
        <taxon>Ecdysozoa</taxon>
        <taxon>Arthropoda</taxon>
        <taxon>Hexapoda</taxon>
        <taxon>Insecta</taxon>
        <taxon>Pterygota</taxon>
        <taxon>Neoptera</taxon>
        <taxon>Paraneoptera</taxon>
        <taxon>Hemiptera</taxon>
        <taxon>Auchenorrhyncha</taxon>
        <taxon>Membracoidea</taxon>
        <taxon>Cicadellidae</taxon>
        <taxon>Cicadellinae</taxon>
        <taxon>Proconiini</taxon>
        <taxon>Homalodisca</taxon>
    </lineage>
</organism>
<dbReference type="PANTHER" id="PTHR11012">
    <property type="entry name" value="PROTEIN KINASE-LIKE DOMAIN-CONTAINING"/>
    <property type="match status" value="1"/>
</dbReference>
<dbReference type="AlphaFoldDB" id="A0A1B6J4R7"/>
<evidence type="ECO:0000313" key="3">
    <source>
        <dbReference type="EMBL" id="JAT00737.1"/>
    </source>
</evidence>
<feature type="domain" description="CHK kinase-like" evidence="1">
    <location>
        <begin position="123"/>
        <end position="316"/>
    </location>
</feature>
<accession>A0A1B6J4R7</accession>
<gene>
    <name evidence="2" type="ORF">g.48614</name>
    <name evidence="3" type="ORF">g.48617</name>
</gene>
<dbReference type="EMBL" id="GECU01013528">
    <property type="protein sequence ID" value="JAS94178.1"/>
    <property type="molecule type" value="Transcribed_RNA"/>
</dbReference>
<evidence type="ECO:0000313" key="2">
    <source>
        <dbReference type="EMBL" id="JAS94178.1"/>
    </source>
</evidence>
<dbReference type="InterPro" id="IPR015897">
    <property type="entry name" value="CHK_kinase-like"/>
</dbReference>
<dbReference type="InterPro" id="IPR004119">
    <property type="entry name" value="EcKL"/>
</dbReference>
<dbReference type="Gene3D" id="3.90.1200.10">
    <property type="match status" value="1"/>
</dbReference>
<evidence type="ECO:0000259" key="1">
    <source>
        <dbReference type="SMART" id="SM00587"/>
    </source>
</evidence>
<dbReference type="InterPro" id="IPR011009">
    <property type="entry name" value="Kinase-like_dom_sf"/>
</dbReference>
<dbReference type="SUPFAM" id="SSF56112">
    <property type="entry name" value="Protein kinase-like (PK-like)"/>
    <property type="match status" value="1"/>
</dbReference>
<reference evidence="2" key="1">
    <citation type="submission" date="2015-11" db="EMBL/GenBank/DDBJ databases">
        <title>De novo transcriptome assembly of four potential Pierce s Disease insect vectors from Arizona vineyards.</title>
        <authorList>
            <person name="Tassone E.E."/>
        </authorList>
    </citation>
    <scope>NUCLEOTIDE SEQUENCE</scope>
</reference>
<proteinExistence type="predicted"/>
<dbReference type="Pfam" id="PF02958">
    <property type="entry name" value="EcKL"/>
    <property type="match status" value="1"/>
</dbReference>